<keyword evidence="2" id="KW-1185">Reference proteome</keyword>
<protein>
    <submittedName>
        <fullName evidence="1">Uncharacterized protein</fullName>
    </submittedName>
</protein>
<dbReference type="Proteomes" id="UP001362999">
    <property type="component" value="Unassembled WGS sequence"/>
</dbReference>
<sequence length="82" mass="9049">MTKPTHLSLHYHLPPTLPVKNSLREVIIPSFHLPFSSHLLSDPGKLSSTLTPRRRCVDTTYRLPASGTAGIGRRQANHALDA</sequence>
<reference evidence="1 2" key="1">
    <citation type="journal article" date="2024" name="J Genomics">
        <title>Draft genome sequencing and assembly of Favolaschia claudopus CIRM-BRFM 2984 isolated from oak limbs.</title>
        <authorList>
            <person name="Navarro D."/>
            <person name="Drula E."/>
            <person name="Chaduli D."/>
            <person name="Cazenave R."/>
            <person name="Ahrendt S."/>
            <person name="Wang J."/>
            <person name="Lipzen A."/>
            <person name="Daum C."/>
            <person name="Barry K."/>
            <person name="Grigoriev I.V."/>
            <person name="Favel A."/>
            <person name="Rosso M.N."/>
            <person name="Martin F."/>
        </authorList>
    </citation>
    <scope>NUCLEOTIDE SEQUENCE [LARGE SCALE GENOMIC DNA]</scope>
    <source>
        <strain evidence="1 2">CIRM-BRFM 2984</strain>
    </source>
</reference>
<gene>
    <name evidence="1" type="ORF">R3P38DRAFT_3165957</name>
</gene>
<evidence type="ECO:0000313" key="2">
    <source>
        <dbReference type="Proteomes" id="UP001362999"/>
    </source>
</evidence>
<evidence type="ECO:0000313" key="1">
    <source>
        <dbReference type="EMBL" id="KAK7064953.1"/>
    </source>
</evidence>
<organism evidence="1 2">
    <name type="scientific">Favolaschia claudopus</name>
    <dbReference type="NCBI Taxonomy" id="2862362"/>
    <lineage>
        <taxon>Eukaryota</taxon>
        <taxon>Fungi</taxon>
        <taxon>Dikarya</taxon>
        <taxon>Basidiomycota</taxon>
        <taxon>Agaricomycotina</taxon>
        <taxon>Agaricomycetes</taxon>
        <taxon>Agaricomycetidae</taxon>
        <taxon>Agaricales</taxon>
        <taxon>Marasmiineae</taxon>
        <taxon>Mycenaceae</taxon>
        <taxon>Favolaschia</taxon>
    </lineage>
</organism>
<comment type="caution">
    <text evidence="1">The sequence shown here is derived from an EMBL/GenBank/DDBJ whole genome shotgun (WGS) entry which is preliminary data.</text>
</comment>
<dbReference type="EMBL" id="JAWWNJ010000001">
    <property type="protein sequence ID" value="KAK7064953.1"/>
    <property type="molecule type" value="Genomic_DNA"/>
</dbReference>
<proteinExistence type="predicted"/>
<dbReference type="AlphaFoldDB" id="A0AAW0EJL9"/>
<name>A0AAW0EJL9_9AGAR</name>
<accession>A0AAW0EJL9</accession>